<reference evidence="18 19" key="1">
    <citation type="submission" date="2019-06" db="EMBL/GenBank/DDBJ databases">
        <title>Whole genome shotgun sequence of Komagataeibacter hansenii NBRC 14820.</title>
        <authorList>
            <person name="Hosoyama A."/>
            <person name="Uohara A."/>
            <person name="Ohji S."/>
            <person name="Ichikawa N."/>
        </authorList>
    </citation>
    <scope>NUCLEOTIDE SEQUENCE [LARGE SCALE GENOMIC DNA]</scope>
    <source>
        <strain evidence="18 19">NBRC 14820</strain>
    </source>
</reference>
<dbReference type="InterPro" id="IPR012910">
    <property type="entry name" value="Plug_dom"/>
</dbReference>
<dbReference type="InterPro" id="IPR039426">
    <property type="entry name" value="TonB-dep_rcpt-like"/>
</dbReference>
<protein>
    <submittedName>
        <fullName evidence="18">TonB-dependent receptor</fullName>
    </submittedName>
</protein>
<organism evidence="18 19">
    <name type="scientific">Novacetimonas hansenii</name>
    <name type="common">Komagataeibacter hansenii</name>
    <dbReference type="NCBI Taxonomy" id="436"/>
    <lineage>
        <taxon>Bacteria</taxon>
        <taxon>Pseudomonadati</taxon>
        <taxon>Pseudomonadota</taxon>
        <taxon>Alphaproteobacteria</taxon>
        <taxon>Acetobacterales</taxon>
        <taxon>Acetobacteraceae</taxon>
        <taxon>Novacetimonas</taxon>
    </lineage>
</organism>
<evidence type="ECO:0000256" key="6">
    <source>
        <dbReference type="ARBA" id="ARBA00022729"/>
    </source>
</evidence>
<accession>A0ABQ0SER4</accession>
<evidence type="ECO:0000256" key="10">
    <source>
        <dbReference type="ARBA" id="ARBA00023136"/>
    </source>
</evidence>
<gene>
    <name evidence="18" type="ORF">GHA01_16730</name>
</gene>
<comment type="subcellular location">
    <subcellularLocation>
        <location evidence="1 12">Cell outer membrane</location>
        <topology evidence="1 12">Multi-pass membrane protein</topology>
    </subcellularLocation>
</comment>
<feature type="signal peptide" evidence="15">
    <location>
        <begin position="1"/>
        <end position="20"/>
    </location>
</feature>
<keyword evidence="8" id="KW-0406">Ion transport</keyword>
<evidence type="ECO:0000256" key="2">
    <source>
        <dbReference type="ARBA" id="ARBA00022448"/>
    </source>
</evidence>
<feature type="chain" id="PRO_5046298919" evidence="15">
    <location>
        <begin position="21"/>
        <end position="788"/>
    </location>
</feature>
<name>A0ABQ0SER4_NOVHA</name>
<keyword evidence="4" id="KW-0410">Iron transport</keyword>
<dbReference type="PANTHER" id="PTHR32552:SF89">
    <property type="entry name" value="CATECHOLATE SIDEROPHORE RECEPTOR FIU"/>
    <property type="match status" value="1"/>
</dbReference>
<evidence type="ECO:0000256" key="11">
    <source>
        <dbReference type="ARBA" id="ARBA00023237"/>
    </source>
</evidence>
<evidence type="ECO:0000259" key="16">
    <source>
        <dbReference type="Pfam" id="PF00593"/>
    </source>
</evidence>
<dbReference type="PROSITE" id="PS52016">
    <property type="entry name" value="TONB_DEPENDENT_REC_3"/>
    <property type="match status" value="1"/>
</dbReference>
<sequence>MTTACALAALLSNMPSEMQAAEKRKTPTDSAAPSHEKSAATTEKTTAPSGQMEHIRVVRSTIRSSNGVTGTALGGGLMTRQHEARSVQTISRDYISKQAPTQNPITLMSMNPGANVVSADPYGLSMSQIRIRGLDSSEIGWLFEGMPRNNSATNLMFGNEVADAENLQSLVTQPGSANYDTPTMSASGGMSQIFMIDPSHHRGGYVDFAYGTYKTNREFIRLESGDIGRTGVRAWLSFSHTDSDSWRGSGDNERQHLDFKLVKDFHNNSRIALAVAYDNQVIQNLLFPTKAQFDKLGASANYSSTYTPGSTSYYKQHLLPYNDVIVSAPSVWNIDTAGHFRIDETPYFFYGWGPVDGAVNLNLNNPVYSGTQKVFINKVTSGFSQDATTGVASTAQVSQMFRPGSVTKFTWKQGHNTLSAGFWYEWMSNHSLGSVTRMDQTTGVPANMWGNSYYLNTTGGQRLYTRNTMTYSQTYMMFIGDTLKLLKDRLTLSAGFKYTYLNRDGYNYLEQGNQRKHVLYQVPTPYFSAHYNIDSHQQIYVAGSTNFHVPSDSNMYNLYNLTSGTLSTGISSQKSEYSIEEELGYRYQNHIFAADVSFFNYNFTNRQLALPVWQNDTLVSENVNAGGQTSRGVDVQIGMAPFHHFRPYVSFEYLYARMDNNLAYGTTVLNTKGKTAIGSPHYQGALGIDYDDGRIFGNLNLRYTGRQYSTFMDDESIPGYITDNITLGYRFPKLAFLKVPQLQVNLQNLTNSMYRTGIYTFTPSAKISAPTYYINPGFAALFTFSSSF</sequence>
<feature type="domain" description="TonB-dependent receptor-like beta-barrel" evidence="16">
    <location>
        <begin position="314"/>
        <end position="749"/>
    </location>
</feature>
<evidence type="ECO:0000256" key="3">
    <source>
        <dbReference type="ARBA" id="ARBA00022452"/>
    </source>
</evidence>
<evidence type="ECO:0000256" key="1">
    <source>
        <dbReference type="ARBA" id="ARBA00004571"/>
    </source>
</evidence>
<evidence type="ECO:0000256" key="15">
    <source>
        <dbReference type="SAM" id="SignalP"/>
    </source>
</evidence>
<evidence type="ECO:0000256" key="5">
    <source>
        <dbReference type="ARBA" id="ARBA00022692"/>
    </source>
</evidence>
<dbReference type="InterPro" id="IPR000531">
    <property type="entry name" value="Beta-barrel_TonB"/>
</dbReference>
<evidence type="ECO:0000256" key="12">
    <source>
        <dbReference type="PROSITE-ProRule" id="PRU01360"/>
    </source>
</evidence>
<proteinExistence type="inferred from homology"/>
<keyword evidence="11 12" id="KW-0998">Cell outer membrane</keyword>
<keyword evidence="18" id="KW-0675">Receptor</keyword>
<dbReference type="Gene3D" id="2.40.170.20">
    <property type="entry name" value="TonB-dependent receptor, beta-barrel domain"/>
    <property type="match status" value="1"/>
</dbReference>
<dbReference type="Proteomes" id="UP000319478">
    <property type="component" value="Unassembled WGS sequence"/>
</dbReference>
<keyword evidence="6 15" id="KW-0732">Signal</keyword>
<keyword evidence="7" id="KW-0408">Iron</keyword>
<evidence type="ECO:0000313" key="19">
    <source>
        <dbReference type="Proteomes" id="UP000319478"/>
    </source>
</evidence>
<dbReference type="PANTHER" id="PTHR32552">
    <property type="entry name" value="FERRICHROME IRON RECEPTOR-RELATED"/>
    <property type="match status" value="1"/>
</dbReference>
<dbReference type="InterPro" id="IPR037066">
    <property type="entry name" value="Plug_dom_sf"/>
</dbReference>
<keyword evidence="19" id="KW-1185">Reference proteome</keyword>
<evidence type="ECO:0000259" key="17">
    <source>
        <dbReference type="Pfam" id="PF07715"/>
    </source>
</evidence>
<feature type="region of interest" description="Disordered" evidence="14">
    <location>
        <begin position="17"/>
        <end position="54"/>
    </location>
</feature>
<evidence type="ECO:0000256" key="7">
    <source>
        <dbReference type="ARBA" id="ARBA00023004"/>
    </source>
</evidence>
<evidence type="ECO:0000256" key="13">
    <source>
        <dbReference type="RuleBase" id="RU003357"/>
    </source>
</evidence>
<keyword evidence="3 12" id="KW-1134">Transmembrane beta strand</keyword>
<keyword evidence="5 12" id="KW-0812">Transmembrane</keyword>
<dbReference type="Pfam" id="PF00593">
    <property type="entry name" value="TonB_dep_Rec_b-barrel"/>
    <property type="match status" value="1"/>
</dbReference>
<evidence type="ECO:0000313" key="18">
    <source>
        <dbReference type="EMBL" id="GEC63824.1"/>
    </source>
</evidence>
<evidence type="ECO:0000256" key="14">
    <source>
        <dbReference type="SAM" id="MobiDB-lite"/>
    </source>
</evidence>
<dbReference type="EMBL" id="BJNN01000089">
    <property type="protein sequence ID" value="GEC63824.1"/>
    <property type="molecule type" value="Genomic_DNA"/>
</dbReference>
<evidence type="ECO:0000256" key="9">
    <source>
        <dbReference type="ARBA" id="ARBA00023077"/>
    </source>
</evidence>
<keyword evidence="2 12" id="KW-0813">Transport</keyword>
<evidence type="ECO:0000256" key="8">
    <source>
        <dbReference type="ARBA" id="ARBA00023065"/>
    </source>
</evidence>
<keyword evidence="10 12" id="KW-0472">Membrane</keyword>
<dbReference type="InterPro" id="IPR036942">
    <property type="entry name" value="Beta-barrel_TonB_sf"/>
</dbReference>
<keyword evidence="9 13" id="KW-0798">TonB box</keyword>
<dbReference type="SUPFAM" id="SSF56935">
    <property type="entry name" value="Porins"/>
    <property type="match status" value="1"/>
</dbReference>
<comment type="similarity">
    <text evidence="12 13">Belongs to the TonB-dependent receptor family.</text>
</comment>
<feature type="domain" description="TonB-dependent receptor plug" evidence="17">
    <location>
        <begin position="83"/>
        <end position="178"/>
    </location>
</feature>
<comment type="caution">
    <text evidence="18">The sequence shown here is derived from an EMBL/GenBank/DDBJ whole genome shotgun (WGS) entry which is preliminary data.</text>
</comment>
<dbReference type="Gene3D" id="2.170.130.10">
    <property type="entry name" value="TonB-dependent receptor, plug domain"/>
    <property type="match status" value="1"/>
</dbReference>
<evidence type="ECO:0000256" key="4">
    <source>
        <dbReference type="ARBA" id="ARBA00022496"/>
    </source>
</evidence>
<dbReference type="Pfam" id="PF07715">
    <property type="entry name" value="Plug"/>
    <property type="match status" value="1"/>
</dbReference>